<keyword evidence="4 5" id="KW-0949">S-adenosyl-L-methionine</keyword>
<evidence type="ECO:0000256" key="1">
    <source>
        <dbReference type="ARBA" id="ARBA00007228"/>
    </source>
</evidence>
<evidence type="ECO:0000256" key="4">
    <source>
        <dbReference type="ARBA" id="ARBA00022691"/>
    </source>
</evidence>
<evidence type="ECO:0000256" key="2">
    <source>
        <dbReference type="ARBA" id="ARBA00022603"/>
    </source>
</evidence>
<dbReference type="GO" id="GO:0005829">
    <property type="term" value="C:cytosol"/>
    <property type="evidence" value="ECO:0007669"/>
    <property type="project" value="TreeGrafter"/>
</dbReference>
<dbReference type="GO" id="GO:0003723">
    <property type="term" value="F:RNA binding"/>
    <property type="evidence" value="ECO:0007669"/>
    <property type="project" value="InterPro"/>
</dbReference>
<dbReference type="STRING" id="917.SAMN05216326_12219"/>
<evidence type="ECO:0000256" key="5">
    <source>
        <dbReference type="RuleBase" id="RU362024"/>
    </source>
</evidence>
<dbReference type="EMBL" id="FOCP01000010">
    <property type="protein sequence ID" value="SEN20159.1"/>
    <property type="molecule type" value="Genomic_DNA"/>
</dbReference>
<proteinExistence type="inferred from homology"/>
<evidence type="ECO:0000313" key="8">
    <source>
        <dbReference type="Proteomes" id="UP000199459"/>
    </source>
</evidence>
<dbReference type="Gene3D" id="1.10.8.590">
    <property type="match status" value="1"/>
</dbReference>
<dbReference type="NCBIfam" id="TIGR00050">
    <property type="entry name" value="rRNA_methyl_1"/>
    <property type="match status" value="1"/>
</dbReference>
<comment type="subunit">
    <text evidence="5">Homodimer.</text>
</comment>
<dbReference type="GO" id="GO:0106339">
    <property type="term" value="F:tRNA (cytidine(32)-2'-O)-methyltransferase activity"/>
    <property type="evidence" value="ECO:0007669"/>
    <property type="project" value="RHEA"/>
</dbReference>
<comment type="function">
    <text evidence="5">Catalyzes the formation of 2'O-methylated cytidine (Cm32) or 2'O-methylated uridine (Um32) at position 32 in tRNA.</text>
</comment>
<dbReference type="OrthoDB" id="9806346at2"/>
<comment type="catalytic activity">
    <reaction evidence="5">
        <text>uridine(32) in tRNA + S-adenosyl-L-methionine = 2'-O-methyluridine(32) in tRNA + S-adenosyl-L-homocysteine + H(+)</text>
        <dbReference type="Rhea" id="RHEA:42936"/>
        <dbReference type="Rhea" id="RHEA-COMP:10107"/>
        <dbReference type="Rhea" id="RHEA-COMP:10290"/>
        <dbReference type="ChEBI" id="CHEBI:15378"/>
        <dbReference type="ChEBI" id="CHEBI:57856"/>
        <dbReference type="ChEBI" id="CHEBI:59789"/>
        <dbReference type="ChEBI" id="CHEBI:65315"/>
        <dbReference type="ChEBI" id="CHEBI:74478"/>
        <dbReference type="EC" id="2.1.1.200"/>
    </reaction>
</comment>
<dbReference type="Pfam" id="PF00588">
    <property type="entry name" value="SpoU_methylase"/>
    <property type="match status" value="1"/>
</dbReference>
<dbReference type="PANTHER" id="PTHR42786:SF2">
    <property type="entry name" value="TRNA (CYTIDINE_URIDINE-2'-O-)-METHYLTRANSFERASE TRMJ"/>
    <property type="match status" value="1"/>
</dbReference>
<evidence type="ECO:0000256" key="3">
    <source>
        <dbReference type="ARBA" id="ARBA00022679"/>
    </source>
</evidence>
<dbReference type="PIRSF" id="PIRSF004808">
    <property type="entry name" value="LasT"/>
    <property type="match status" value="1"/>
</dbReference>
<protein>
    <recommendedName>
        <fullName evidence="5">tRNA (cytidine/uridine-2'-O-)-methyltransferase TrmJ</fullName>
        <ecNumber evidence="5">2.1.1.200</ecNumber>
    </recommendedName>
    <alternativeName>
        <fullName evidence="5">tRNA (cytidine(32)/uridine(32)-2'-O)-methyltransferase</fullName>
    </alternativeName>
    <alternativeName>
        <fullName evidence="5">tRNA Cm32/Um32 methyltransferase</fullName>
    </alternativeName>
</protein>
<name>A0A1H8EKZ5_9PROT</name>
<dbReference type="AlphaFoldDB" id="A0A1H8EKZ5"/>
<gene>
    <name evidence="5" type="primary">trmJ</name>
    <name evidence="7" type="ORF">SAMN05216325_11015</name>
</gene>
<dbReference type="GO" id="GO:0002128">
    <property type="term" value="P:tRNA nucleoside ribose methylation"/>
    <property type="evidence" value="ECO:0007669"/>
    <property type="project" value="TreeGrafter"/>
</dbReference>
<dbReference type="EC" id="2.1.1.200" evidence="5"/>
<keyword evidence="3 7" id="KW-0808">Transferase</keyword>
<dbReference type="PANTHER" id="PTHR42786">
    <property type="entry name" value="TRNA/RRNA METHYLTRANSFERASE"/>
    <property type="match status" value="1"/>
</dbReference>
<dbReference type="RefSeq" id="WP_090631452.1">
    <property type="nucleotide sequence ID" value="NZ_FOCP01000010.1"/>
</dbReference>
<keyword evidence="5" id="KW-0963">Cytoplasm</keyword>
<organism evidence="7 8">
    <name type="scientific">Nitrosomonas marina</name>
    <dbReference type="NCBI Taxonomy" id="917"/>
    <lineage>
        <taxon>Bacteria</taxon>
        <taxon>Pseudomonadati</taxon>
        <taxon>Pseudomonadota</taxon>
        <taxon>Betaproteobacteria</taxon>
        <taxon>Nitrosomonadales</taxon>
        <taxon>Nitrosomonadaceae</taxon>
        <taxon>Nitrosomonas</taxon>
    </lineage>
</organism>
<evidence type="ECO:0000313" key="7">
    <source>
        <dbReference type="EMBL" id="SEN20159.1"/>
    </source>
</evidence>
<comment type="similarity">
    <text evidence="1">Belongs to the class IV-like SAM-binding methyltransferase superfamily. RNA methyltransferase TrmH family.</text>
</comment>
<dbReference type="Proteomes" id="UP000199459">
    <property type="component" value="Unassembled WGS sequence"/>
</dbReference>
<accession>A0A1H8EKZ5</accession>
<dbReference type="InterPro" id="IPR029026">
    <property type="entry name" value="tRNA_m1G_MTases_N"/>
</dbReference>
<feature type="domain" description="tRNA/rRNA methyltransferase SpoU type" evidence="6">
    <location>
        <begin position="9"/>
        <end position="158"/>
    </location>
</feature>
<dbReference type="Gene3D" id="3.40.1280.10">
    <property type="match status" value="1"/>
</dbReference>
<dbReference type="GO" id="GO:0160206">
    <property type="term" value="F:tRNA (cytidine(32)/uridine(32)-2'-O)-methyltransferase activity"/>
    <property type="evidence" value="ECO:0007669"/>
    <property type="project" value="UniProtKB-EC"/>
</dbReference>
<evidence type="ECO:0000259" key="6">
    <source>
        <dbReference type="Pfam" id="PF00588"/>
    </source>
</evidence>
<dbReference type="InterPro" id="IPR004384">
    <property type="entry name" value="RNA_MeTrfase_TrmJ/LasT"/>
</dbReference>
<keyword evidence="5" id="KW-0819">tRNA processing</keyword>
<dbReference type="InterPro" id="IPR001537">
    <property type="entry name" value="SpoU_MeTrfase"/>
</dbReference>
<dbReference type="InterPro" id="IPR029028">
    <property type="entry name" value="Alpha/beta_knot_MTases"/>
</dbReference>
<comment type="subcellular location">
    <subcellularLocation>
        <location evidence="5">Cytoplasm</location>
    </subcellularLocation>
</comment>
<dbReference type="CDD" id="cd18093">
    <property type="entry name" value="SpoU-like_TrmJ"/>
    <property type="match status" value="1"/>
</dbReference>
<sequence>MNASPLDNIRIVLSHTSHAGNIGAAARAMKTMGLRSLYLVNPVSFPDKEADIRAVSARDLLGQARVCSTIDKALEDTVFAAALTSRSRELEHETYDARVGAEILLENARYHPVALVFGAETSGLTAVEVSKCPVKIVIPTNPDYPSLNLASAVQVMAYELRMALMQAKPAKPKQTEPVTLNEIELFYHHLEQVMIRVDFLNPQQPKKLMQRLRRLYARSRLEREELNILRGILKAVEKHLSSKP</sequence>
<dbReference type="SUPFAM" id="SSF75217">
    <property type="entry name" value="alpha/beta knot"/>
    <property type="match status" value="1"/>
</dbReference>
<comment type="catalytic activity">
    <reaction evidence="5">
        <text>cytidine(32) in tRNA + S-adenosyl-L-methionine = 2'-O-methylcytidine(32) in tRNA + S-adenosyl-L-homocysteine + H(+)</text>
        <dbReference type="Rhea" id="RHEA:42932"/>
        <dbReference type="Rhea" id="RHEA-COMP:10288"/>
        <dbReference type="Rhea" id="RHEA-COMP:10289"/>
        <dbReference type="ChEBI" id="CHEBI:15378"/>
        <dbReference type="ChEBI" id="CHEBI:57856"/>
        <dbReference type="ChEBI" id="CHEBI:59789"/>
        <dbReference type="ChEBI" id="CHEBI:74495"/>
        <dbReference type="ChEBI" id="CHEBI:82748"/>
        <dbReference type="EC" id="2.1.1.200"/>
    </reaction>
</comment>
<reference evidence="7 8" key="1">
    <citation type="submission" date="2016-10" db="EMBL/GenBank/DDBJ databases">
        <authorList>
            <person name="de Groot N.N."/>
        </authorList>
    </citation>
    <scope>NUCLEOTIDE SEQUENCE [LARGE SCALE GENOMIC DNA]</scope>
    <source>
        <strain evidence="7 8">Nm22</strain>
    </source>
</reference>
<keyword evidence="2 5" id="KW-0489">Methyltransferase</keyword>